<name>A0AAV4P6B6_CAEEX</name>
<evidence type="ECO:0000313" key="2">
    <source>
        <dbReference type="Proteomes" id="UP001054945"/>
    </source>
</evidence>
<accession>A0AAV4P6B6</accession>
<dbReference type="Proteomes" id="UP001054945">
    <property type="component" value="Unassembled WGS sequence"/>
</dbReference>
<gene>
    <name evidence="1" type="ORF">CEXT_462081</name>
</gene>
<keyword evidence="2" id="KW-1185">Reference proteome</keyword>
<proteinExistence type="predicted"/>
<reference evidence="1 2" key="1">
    <citation type="submission" date="2021-06" db="EMBL/GenBank/DDBJ databases">
        <title>Caerostris extrusa draft genome.</title>
        <authorList>
            <person name="Kono N."/>
            <person name="Arakawa K."/>
        </authorList>
    </citation>
    <scope>NUCLEOTIDE SEQUENCE [LARGE SCALE GENOMIC DNA]</scope>
</reference>
<organism evidence="1 2">
    <name type="scientific">Caerostris extrusa</name>
    <name type="common">Bark spider</name>
    <name type="synonym">Caerostris bankana</name>
    <dbReference type="NCBI Taxonomy" id="172846"/>
    <lineage>
        <taxon>Eukaryota</taxon>
        <taxon>Metazoa</taxon>
        <taxon>Ecdysozoa</taxon>
        <taxon>Arthropoda</taxon>
        <taxon>Chelicerata</taxon>
        <taxon>Arachnida</taxon>
        <taxon>Araneae</taxon>
        <taxon>Araneomorphae</taxon>
        <taxon>Entelegynae</taxon>
        <taxon>Araneoidea</taxon>
        <taxon>Araneidae</taxon>
        <taxon>Caerostris</taxon>
    </lineage>
</organism>
<protein>
    <submittedName>
        <fullName evidence="1">Uncharacterized protein</fullName>
    </submittedName>
</protein>
<dbReference type="AlphaFoldDB" id="A0AAV4P6B6"/>
<evidence type="ECO:0000313" key="1">
    <source>
        <dbReference type="EMBL" id="GIX92782.1"/>
    </source>
</evidence>
<sequence>MYKLLKGMDLNFDKIQLITTAEGKKMYASIKFEQKERMTIRQFGVRLRLNRLFLVQPPQLRFQWKTIKLCSRIILERSLGTKFELV</sequence>
<dbReference type="EMBL" id="BPLR01021718">
    <property type="protein sequence ID" value="GIX92782.1"/>
    <property type="molecule type" value="Genomic_DNA"/>
</dbReference>
<comment type="caution">
    <text evidence="1">The sequence shown here is derived from an EMBL/GenBank/DDBJ whole genome shotgun (WGS) entry which is preliminary data.</text>
</comment>